<dbReference type="AlphaFoldDB" id="A0A4Q1D0A6"/>
<reference evidence="2 3" key="1">
    <citation type="submission" date="2019-01" db="EMBL/GenBank/DDBJ databases">
        <title>Filimonas sp. strain TTM-71.</title>
        <authorList>
            <person name="Chen W.-M."/>
        </authorList>
    </citation>
    <scope>NUCLEOTIDE SEQUENCE [LARGE SCALE GENOMIC DNA]</scope>
    <source>
        <strain evidence="2 3">TTM-71</strain>
    </source>
</reference>
<keyword evidence="1" id="KW-1133">Transmembrane helix</keyword>
<feature type="transmembrane region" description="Helical" evidence="1">
    <location>
        <begin position="5"/>
        <end position="26"/>
    </location>
</feature>
<sequence length="152" mass="17042">MKAPYIPLVMVLVVSLFMLPVFFGLISSSVPGWHITAASPKPLASIQLVAVVALFALTGYWLSRQPATKTDWGIFVAYLLLTIPGIVLVLFPRLILPETLPFGSLTALELENLIAKETQRQRLLFPIRLAFLVAQLSYFIYCIRGIWLARQR</sequence>
<proteinExistence type="predicted"/>
<name>A0A4Q1D0A6_9BACT</name>
<keyword evidence="1" id="KW-0472">Membrane</keyword>
<evidence type="ECO:0008006" key="4">
    <source>
        <dbReference type="Google" id="ProtNLM"/>
    </source>
</evidence>
<dbReference type="EMBL" id="SDHZ01000004">
    <property type="protein sequence ID" value="RXK81166.1"/>
    <property type="molecule type" value="Genomic_DNA"/>
</dbReference>
<keyword evidence="1" id="KW-0812">Transmembrane</keyword>
<feature type="transmembrane region" description="Helical" evidence="1">
    <location>
        <begin position="123"/>
        <end position="143"/>
    </location>
</feature>
<keyword evidence="3" id="KW-1185">Reference proteome</keyword>
<accession>A0A4Q1D0A6</accession>
<gene>
    <name evidence="2" type="ORF">ESB13_19700</name>
</gene>
<dbReference type="Proteomes" id="UP000290545">
    <property type="component" value="Unassembled WGS sequence"/>
</dbReference>
<protein>
    <recommendedName>
        <fullName evidence="4">DUF1772 domain-containing protein</fullName>
    </recommendedName>
</protein>
<dbReference type="RefSeq" id="WP_129005420.1">
    <property type="nucleotide sequence ID" value="NZ_SDHZ01000004.1"/>
</dbReference>
<comment type="caution">
    <text evidence="2">The sequence shown here is derived from an EMBL/GenBank/DDBJ whole genome shotgun (WGS) entry which is preliminary data.</text>
</comment>
<feature type="transmembrane region" description="Helical" evidence="1">
    <location>
        <begin position="75"/>
        <end position="95"/>
    </location>
</feature>
<evidence type="ECO:0000313" key="2">
    <source>
        <dbReference type="EMBL" id="RXK81166.1"/>
    </source>
</evidence>
<evidence type="ECO:0000313" key="3">
    <source>
        <dbReference type="Proteomes" id="UP000290545"/>
    </source>
</evidence>
<evidence type="ECO:0000256" key="1">
    <source>
        <dbReference type="SAM" id="Phobius"/>
    </source>
</evidence>
<feature type="transmembrane region" description="Helical" evidence="1">
    <location>
        <begin position="46"/>
        <end position="63"/>
    </location>
</feature>
<organism evidence="2 3">
    <name type="scientific">Filimonas effusa</name>
    <dbReference type="NCBI Taxonomy" id="2508721"/>
    <lineage>
        <taxon>Bacteria</taxon>
        <taxon>Pseudomonadati</taxon>
        <taxon>Bacteroidota</taxon>
        <taxon>Chitinophagia</taxon>
        <taxon>Chitinophagales</taxon>
        <taxon>Chitinophagaceae</taxon>
        <taxon>Filimonas</taxon>
    </lineage>
</organism>